<dbReference type="EMBL" id="FOFO01000043">
    <property type="protein sequence ID" value="SEQ51663.1"/>
    <property type="molecule type" value="Genomic_DNA"/>
</dbReference>
<comment type="catalytic activity">
    <reaction evidence="8">
        <text>adenosine + phosphate = alpha-D-ribose 1-phosphate + adenine</text>
        <dbReference type="Rhea" id="RHEA:27642"/>
        <dbReference type="ChEBI" id="CHEBI:16335"/>
        <dbReference type="ChEBI" id="CHEBI:16708"/>
        <dbReference type="ChEBI" id="CHEBI:43474"/>
        <dbReference type="ChEBI" id="CHEBI:57720"/>
        <dbReference type="EC" id="2.4.2.1"/>
    </reaction>
    <physiologicalReaction direction="left-to-right" evidence="8">
        <dbReference type="Rhea" id="RHEA:27643"/>
    </physiologicalReaction>
</comment>
<proteinExistence type="inferred from homology"/>
<comment type="catalytic activity">
    <reaction evidence="7">
        <text>adenosine + H2O + H(+) = inosine + NH4(+)</text>
        <dbReference type="Rhea" id="RHEA:24408"/>
        <dbReference type="ChEBI" id="CHEBI:15377"/>
        <dbReference type="ChEBI" id="CHEBI:15378"/>
        <dbReference type="ChEBI" id="CHEBI:16335"/>
        <dbReference type="ChEBI" id="CHEBI:17596"/>
        <dbReference type="ChEBI" id="CHEBI:28938"/>
        <dbReference type="EC" id="3.5.4.4"/>
    </reaction>
    <physiologicalReaction direction="left-to-right" evidence="7">
        <dbReference type="Rhea" id="RHEA:24409"/>
    </physiologicalReaction>
</comment>
<dbReference type="PANTHER" id="PTHR30616:SF2">
    <property type="entry name" value="PURINE NUCLEOSIDE PHOSPHORYLASE LACC1"/>
    <property type="match status" value="1"/>
</dbReference>
<evidence type="ECO:0000256" key="8">
    <source>
        <dbReference type="ARBA" id="ARBA00048968"/>
    </source>
</evidence>
<evidence type="ECO:0000256" key="3">
    <source>
        <dbReference type="ARBA" id="ARBA00022679"/>
    </source>
</evidence>
<dbReference type="SUPFAM" id="SSF64438">
    <property type="entry name" value="CNF1/YfiH-like putative cysteine hydrolases"/>
    <property type="match status" value="1"/>
</dbReference>
<evidence type="ECO:0000256" key="4">
    <source>
        <dbReference type="ARBA" id="ARBA00022723"/>
    </source>
</evidence>
<dbReference type="PANTHER" id="PTHR30616">
    <property type="entry name" value="UNCHARACTERIZED PROTEIN YFIH"/>
    <property type="match status" value="1"/>
</dbReference>
<dbReference type="GO" id="GO:0017061">
    <property type="term" value="F:S-methyl-5-thioadenosine phosphorylase activity"/>
    <property type="evidence" value="ECO:0007669"/>
    <property type="project" value="UniProtKB-EC"/>
</dbReference>
<evidence type="ECO:0000256" key="5">
    <source>
        <dbReference type="ARBA" id="ARBA00022801"/>
    </source>
</evidence>
<evidence type="ECO:0000256" key="1">
    <source>
        <dbReference type="ARBA" id="ARBA00000553"/>
    </source>
</evidence>
<dbReference type="STRING" id="867345.SAMN05421693_1433"/>
<dbReference type="Proteomes" id="UP000199496">
    <property type="component" value="Unassembled WGS sequence"/>
</dbReference>
<sequence>MDPTAPELIYPAWPAPTGVCAVSTTRHGGISASPFHSLNLGLHTGDDPEAVHHNRHLLRHHLALPQDPCWLEQKHGIHVVEAGQYQTPPAADAVVAFAPGPACVVMTADCLPVLFCDSAGSRVGAAHAGWRGLANGVLEATVQALDCPPGELLAWLGPCIGADAFEVGDEVRQTFLQQAPATRQAFVPSPTGRWLADLQQLARHRLTACGVARITAEPACTFRDRHRFYSYRRDGRCGRMASLIWLAGSGISPPRDARRGTGPSPD</sequence>
<accession>A0A1H9GNT1</accession>
<evidence type="ECO:0000256" key="10">
    <source>
        <dbReference type="RuleBase" id="RU361274"/>
    </source>
</evidence>
<gene>
    <name evidence="11" type="ORF">SAMN05421693_1433</name>
</gene>
<dbReference type="AlphaFoldDB" id="A0A1H9GNT1"/>
<dbReference type="NCBIfam" id="TIGR00726">
    <property type="entry name" value="peptidoglycan editing factor PgeF"/>
    <property type="match status" value="1"/>
</dbReference>
<name>A0A1H9GNT1_9GAMM</name>
<evidence type="ECO:0000313" key="12">
    <source>
        <dbReference type="Proteomes" id="UP000199496"/>
    </source>
</evidence>
<dbReference type="CDD" id="cd16833">
    <property type="entry name" value="YfiH"/>
    <property type="match status" value="1"/>
</dbReference>
<organism evidence="11 12">
    <name type="scientific">Ectothiorhodospira magna</name>
    <dbReference type="NCBI Taxonomy" id="867345"/>
    <lineage>
        <taxon>Bacteria</taxon>
        <taxon>Pseudomonadati</taxon>
        <taxon>Pseudomonadota</taxon>
        <taxon>Gammaproteobacteria</taxon>
        <taxon>Chromatiales</taxon>
        <taxon>Ectothiorhodospiraceae</taxon>
        <taxon>Ectothiorhodospira</taxon>
    </lineage>
</organism>
<keyword evidence="5" id="KW-0378">Hydrolase</keyword>
<evidence type="ECO:0000313" key="11">
    <source>
        <dbReference type="EMBL" id="SEQ51663.1"/>
    </source>
</evidence>
<protein>
    <recommendedName>
        <fullName evidence="10">Purine nucleoside phosphorylase</fullName>
    </recommendedName>
</protein>
<dbReference type="Gene3D" id="3.60.140.10">
    <property type="entry name" value="CNF1/YfiH-like putative cysteine hydrolases"/>
    <property type="match status" value="1"/>
</dbReference>
<dbReference type="InterPro" id="IPR038371">
    <property type="entry name" value="Cu_polyphenol_OxRdtase_sf"/>
</dbReference>
<comment type="catalytic activity">
    <reaction evidence="1">
        <text>inosine + phosphate = alpha-D-ribose 1-phosphate + hypoxanthine</text>
        <dbReference type="Rhea" id="RHEA:27646"/>
        <dbReference type="ChEBI" id="CHEBI:17368"/>
        <dbReference type="ChEBI" id="CHEBI:17596"/>
        <dbReference type="ChEBI" id="CHEBI:43474"/>
        <dbReference type="ChEBI" id="CHEBI:57720"/>
        <dbReference type="EC" id="2.4.2.1"/>
    </reaction>
    <physiologicalReaction direction="left-to-right" evidence="1">
        <dbReference type="Rhea" id="RHEA:27647"/>
    </physiologicalReaction>
</comment>
<keyword evidence="4" id="KW-0479">Metal-binding</keyword>
<comment type="catalytic activity">
    <reaction evidence="9">
        <text>S-methyl-5'-thioadenosine + phosphate = 5-(methylsulfanyl)-alpha-D-ribose 1-phosphate + adenine</text>
        <dbReference type="Rhea" id="RHEA:11852"/>
        <dbReference type="ChEBI" id="CHEBI:16708"/>
        <dbReference type="ChEBI" id="CHEBI:17509"/>
        <dbReference type="ChEBI" id="CHEBI:43474"/>
        <dbReference type="ChEBI" id="CHEBI:58533"/>
        <dbReference type="EC" id="2.4.2.28"/>
    </reaction>
    <physiologicalReaction direction="left-to-right" evidence="9">
        <dbReference type="Rhea" id="RHEA:11853"/>
    </physiologicalReaction>
</comment>
<dbReference type="InterPro" id="IPR003730">
    <property type="entry name" value="Cu_polyphenol_OxRdtase"/>
</dbReference>
<keyword evidence="6" id="KW-0862">Zinc</keyword>
<reference evidence="11 12" key="1">
    <citation type="submission" date="2016-10" db="EMBL/GenBank/DDBJ databases">
        <authorList>
            <person name="de Groot N.N."/>
        </authorList>
    </citation>
    <scope>NUCLEOTIDE SEQUENCE [LARGE SCALE GENOMIC DNA]</scope>
    <source>
        <strain evidence="11 12">B7-7</strain>
    </source>
</reference>
<evidence type="ECO:0000256" key="9">
    <source>
        <dbReference type="ARBA" id="ARBA00049893"/>
    </source>
</evidence>
<keyword evidence="12" id="KW-1185">Reference proteome</keyword>
<dbReference type="RefSeq" id="WP_090209536.1">
    <property type="nucleotide sequence ID" value="NZ_FOFO01000043.1"/>
</dbReference>
<comment type="similarity">
    <text evidence="2 10">Belongs to the purine nucleoside phosphorylase YfiH/LACC1 family.</text>
</comment>
<dbReference type="GO" id="GO:0005507">
    <property type="term" value="F:copper ion binding"/>
    <property type="evidence" value="ECO:0007669"/>
    <property type="project" value="TreeGrafter"/>
</dbReference>
<evidence type="ECO:0000256" key="7">
    <source>
        <dbReference type="ARBA" id="ARBA00047989"/>
    </source>
</evidence>
<dbReference type="Pfam" id="PF02578">
    <property type="entry name" value="Cu-oxidase_4"/>
    <property type="match status" value="1"/>
</dbReference>
<dbReference type="InterPro" id="IPR011324">
    <property type="entry name" value="Cytotoxic_necrot_fac-like_cat"/>
</dbReference>
<evidence type="ECO:0000256" key="2">
    <source>
        <dbReference type="ARBA" id="ARBA00007353"/>
    </source>
</evidence>
<dbReference type="OrthoDB" id="4279at2"/>
<keyword evidence="3" id="KW-0808">Transferase</keyword>
<dbReference type="GO" id="GO:0016787">
    <property type="term" value="F:hydrolase activity"/>
    <property type="evidence" value="ECO:0007669"/>
    <property type="project" value="UniProtKB-KW"/>
</dbReference>
<evidence type="ECO:0000256" key="6">
    <source>
        <dbReference type="ARBA" id="ARBA00022833"/>
    </source>
</evidence>